<proteinExistence type="predicted"/>
<evidence type="ECO:0000313" key="2">
    <source>
        <dbReference type="EMBL" id="MFC3181319.1"/>
    </source>
</evidence>
<protein>
    <submittedName>
        <fullName evidence="2">Uncharacterized protein</fullName>
    </submittedName>
</protein>
<name>A0ABV7J229_9RHOB</name>
<keyword evidence="1" id="KW-1133">Transmembrane helix</keyword>
<dbReference type="EMBL" id="JBHRTO010000001">
    <property type="protein sequence ID" value="MFC3181319.1"/>
    <property type="molecule type" value="Genomic_DNA"/>
</dbReference>
<keyword evidence="3" id="KW-1185">Reference proteome</keyword>
<dbReference type="RefSeq" id="WP_380072925.1">
    <property type="nucleotide sequence ID" value="NZ_JBHRTO010000001.1"/>
</dbReference>
<dbReference type="Proteomes" id="UP001595547">
    <property type="component" value="Unassembled WGS sequence"/>
</dbReference>
<comment type="caution">
    <text evidence="2">The sequence shown here is derived from an EMBL/GenBank/DDBJ whole genome shotgun (WGS) entry which is preliminary data.</text>
</comment>
<accession>A0ABV7J229</accession>
<reference evidence="3" key="1">
    <citation type="journal article" date="2019" name="Int. J. Syst. Evol. Microbiol.">
        <title>The Global Catalogue of Microorganisms (GCM) 10K type strain sequencing project: providing services to taxonomists for standard genome sequencing and annotation.</title>
        <authorList>
            <consortium name="The Broad Institute Genomics Platform"/>
            <consortium name="The Broad Institute Genome Sequencing Center for Infectious Disease"/>
            <person name="Wu L."/>
            <person name="Ma J."/>
        </authorList>
    </citation>
    <scope>NUCLEOTIDE SEQUENCE [LARGE SCALE GENOMIC DNA]</scope>
    <source>
        <strain evidence="3">KCTC 52039</strain>
    </source>
</reference>
<organism evidence="2 3">
    <name type="scientific">Cypionkella sinensis</name>
    <dbReference type="NCBI Taxonomy" id="1756043"/>
    <lineage>
        <taxon>Bacteria</taxon>
        <taxon>Pseudomonadati</taxon>
        <taxon>Pseudomonadota</taxon>
        <taxon>Alphaproteobacteria</taxon>
        <taxon>Rhodobacterales</taxon>
        <taxon>Paracoccaceae</taxon>
        <taxon>Cypionkella</taxon>
    </lineage>
</organism>
<keyword evidence="1" id="KW-0812">Transmembrane</keyword>
<feature type="transmembrane region" description="Helical" evidence="1">
    <location>
        <begin position="36"/>
        <end position="55"/>
    </location>
</feature>
<sequence>MSPDQVSRCHILKANIGYTGVMMDPMFEIPKDRKRLSVGKLCVLLALTVLLYMMIAHEFGLVTQALTAPTF</sequence>
<evidence type="ECO:0000313" key="3">
    <source>
        <dbReference type="Proteomes" id="UP001595547"/>
    </source>
</evidence>
<gene>
    <name evidence="2" type="ORF">ACFOGH_10000</name>
</gene>
<evidence type="ECO:0000256" key="1">
    <source>
        <dbReference type="SAM" id="Phobius"/>
    </source>
</evidence>
<keyword evidence="1" id="KW-0472">Membrane</keyword>